<protein>
    <recommendedName>
        <fullName evidence="1">C2 NT-type domain-containing protein</fullName>
    </recommendedName>
</protein>
<dbReference type="Pfam" id="PF10358">
    <property type="entry name" value="NT-C2"/>
    <property type="match status" value="1"/>
</dbReference>
<dbReference type="AlphaFoldDB" id="A0A4P9XEN4"/>
<dbReference type="OrthoDB" id="3365224at2759"/>
<dbReference type="PANTHER" id="PTHR21456:SF1">
    <property type="entry name" value="C2 NT-TYPE DOMAIN-CONTAINING PROTEIN"/>
    <property type="match status" value="1"/>
</dbReference>
<evidence type="ECO:0000259" key="1">
    <source>
        <dbReference type="PROSITE" id="PS51840"/>
    </source>
</evidence>
<accession>A0A4P9XEN4</accession>
<proteinExistence type="predicted"/>
<feature type="domain" description="C2 NT-type" evidence="1">
    <location>
        <begin position="4"/>
        <end position="142"/>
    </location>
</feature>
<dbReference type="EMBL" id="ML014115">
    <property type="protein sequence ID" value="RKP04023.1"/>
    <property type="molecule type" value="Genomic_DNA"/>
</dbReference>
<evidence type="ECO:0000313" key="2">
    <source>
        <dbReference type="EMBL" id="RKP04023.1"/>
    </source>
</evidence>
<dbReference type="STRING" id="1555241.A0A4P9XEN4"/>
<organism evidence="2 3">
    <name type="scientific">Caulochytrium protostelioides</name>
    <dbReference type="NCBI Taxonomy" id="1555241"/>
    <lineage>
        <taxon>Eukaryota</taxon>
        <taxon>Fungi</taxon>
        <taxon>Fungi incertae sedis</taxon>
        <taxon>Chytridiomycota</taxon>
        <taxon>Chytridiomycota incertae sedis</taxon>
        <taxon>Chytridiomycetes</taxon>
        <taxon>Caulochytriales</taxon>
        <taxon>Caulochytriaceae</taxon>
        <taxon>Caulochytrium</taxon>
    </lineage>
</organism>
<dbReference type="Proteomes" id="UP000274922">
    <property type="component" value="Unassembled WGS sequence"/>
</dbReference>
<evidence type="ECO:0000313" key="3">
    <source>
        <dbReference type="Proteomes" id="UP000274922"/>
    </source>
</evidence>
<dbReference type="InterPro" id="IPR039931">
    <property type="entry name" value="EEIG1/2-like"/>
</dbReference>
<dbReference type="InterPro" id="IPR019448">
    <property type="entry name" value="NT-C2"/>
</dbReference>
<gene>
    <name evidence="2" type="ORF">CXG81DRAFT_23435</name>
</gene>
<reference evidence="3" key="1">
    <citation type="journal article" date="2018" name="Nat. Microbiol.">
        <title>Leveraging single-cell genomics to expand the fungal tree of life.</title>
        <authorList>
            <person name="Ahrendt S.R."/>
            <person name="Quandt C.A."/>
            <person name="Ciobanu D."/>
            <person name="Clum A."/>
            <person name="Salamov A."/>
            <person name="Andreopoulos B."/>
            <person name="Cheng J.F."/>
            <person name="Woyke T."/>
            <person name="Pelin A."/>
            <person name="Henrissat B."/>
            <person name="Reynolds N.K."/>
            <person name="Benny G.L."/>
            <person name="Smith M.E."/>
            <person name="James T.Y."/>
            <person name="Grigoriev I.V."/>
        </authorList>
    </citation>
    <scope>NUCLEOTIDE SEQUENCE [LARGE SCALE GENOMIC DNA]</scope>
    <source>
        <strain evidence="3">ATCC 52028</strain>
    </source>
</reference>
<dbReference type="PANTHER" id="PTHR21456">
    <property type="entry name" value="FAMILY WITH SEQUENCE SIMILARITY 102"/>
    <property type="match status" value="1"/>
</dbReference>
<sequence>MDLLFVAKHRKVQFDVVCTIYELAGVPYVSGSYYIKWRLKQGGTARGFTTRASVKDHVVKWDVPLNLDATLVAGKDGVLQPCELQLKIRQARPGEASDDMGHVTINLADFASISSSRAETHRYLLQESHINAVLRVGVIMNLVKGDASFRAPPAVRQDQLLDSIRDVTGPDDGVQDEAEAQRNKEIMQFFDKTALLDKYRITEADAHLHVVDQIFEDVMAYHPPPASSSPTMMAPNAPSLA</sequence>
<name>A0A4P9XEN4_9FUNG</name>
<keyword evidence="3" id="KW-1185">Reference proteome</keyword>
<dbReference type="PROSITE" id="PS51840">
    <property type="entry name" value="C2_NT"/>
    <property type="match status" value="1"/>
</dbReference>